<evidence type="ECO:0000313" key="2">
    <source>
        <dbReference type="Proteomes" id="UP000826195"/>
    </source>
</evidence>
<keyword evidence="2" id="KW-1185">Reference proteome</keyword>
<dbReference type="EMBL" id="JAHXZJ010003122">
    <property type="protein sequence ID" value="KAH0533529.1"/>
    <property type="molecule type" value="Genomic_DNA"/>
</dbReference>
<dbReference type="Proteomes" id="UP000826195">
    <property type="component" value="Unassembled WGS sequence"/>
</dbReference>
<dbReference type="AlphaFoldDB" id="A0AAV7HVL1"/>
<sequence>MIKLTYHDYKMKIYHYEAKLEGKHLTEFMLYTKPSEVDVAECLLSSLHEILMFTNTIYFIVTDEKIATTHLTRPKWYNFNSTEYFKCCVRSIALHAQILMLGLDDGSIHPLLHITCYTMIYGEVRGLNTPKKKDYGLTSYLLLT</sequence>
<accession>A0AAV7HVL1</accession>
<organism evidence="1 2">
    <name type="scientific">Cotesia glomerata</name>
    <name type="common">Lepidopteran parasitic wasp</name>
    <name type="synonym">Apanteles glomeratus</name>
    <dbReference type="NCBI Taxonomy" id="32391"/>
    <lineage>
        <taxon>Eukaryota</taxon>
        <taxon>Metazoa</taxon>
        <taxon>Ecdysozoa</taxon>
        <taxon>Arthropoda</taxon>
        <taxon>Hexapoda</taxon>
        <taxon>Insecta</taxon>
        <taxon>Pterygota</taxon>
        <taxon>Neoptera</taxon>
        <taxon>Endopterygota</taxon>
        <taxon>Hymenoptera</taxon>
        <taxon>Apocrita</taxon>
        <taxon>Ichneumonoidea</taxon>
        <taxon>Braconidae</taxon>
        <taxon>Microgastrinae</taxon>
        <taxon>Cotesia</taxon>
    </lineage>
</organism>
<reference evidence="1 2" key="1">
    <citation type="journal article" date="2021" name="J. Hered.">
        <title>A chromosome-level genome assembly of the parasitoid wasp, Cotesia glomerata (Hymenoptera: Braconidae).</title>
        <authorList>
            <person name="Pinto B.J."/>
            <person name="Weis J.J."/>
            <person name="Gamble T."/>
            <person name="Ode P.J."/>
            <person name="Paul R."/>
            <person name="Zaspel J.M."/>
        </authorList>
    </citation>
    <scope>NUCLEOTIDE SEQUENCE [LARGE SCALE GENOMIC DNA]</scope>
    <source>
        <strain evidence="1">CgM1</strain>
    </source>
</reference>
<proteinExistence type="predicted"/>
<gene>
    <name evidence="1" type="ORF">KQX54_000228</name>
</gene>
<name>A0AAV7HVL1_COTGL</name>
<evidence type="ECO:0000313" key="1">
    <source>
        <dbReference type="EMBL" id="KAH0533529.1"/>
    </source>
</evidence>
<comment type="caution">
    <text evidence="1">The sequence shown here is derived from an EMBL/GenBank/DDBJ whole genome shotgun (WGS) entry which is preliminary data.</text>
</comment>
<protein>
    <submittedName>
        <fullName evidence="1">Uncharacterized protein</fullName>
    </submittedName>
</protein>